<comment type="caution">
    <text evidence="3">The sequence shown here is derived from an EMBL/GenBank/DDBJ whole genome shotgun (WGS) entry which is preliminary data.</text>
</comment>
<feature type="compositionally biased region" description="Polar residues" evidence="1">
    <location>
        <begin position="31"/>
        <end position="44"/>
    </location>
</feature>
<dbReference type="PANTHER" id="PTHR47349:SF1">
    <property type="entry name" value="AER328WP"/>
    <property type="match status" value="1"/>
</dbReference>
<sequence length="860" mass="92910">MPPRSPKSSKRNSKADAESQDASLDSASASRNDFQSAGQGSIPSESCEESRPAITTGTGETKVSEAKKTWYGSTWPRTPKATPVTQIAKESISTADAAVLKASETARKQVSSNTTAPLRSSSSYLSPNVGSSSRLLPLAATTTRVNVTSNATGNSDRNTFSQERLSGTGPNPNAADEPNGNDVDEKNARSTGQHGIERSSADVLNAEDKQGLAEGANGTASGWMGWFARPADCQSQNPSTLQQNPTTKDVQFSKTGIRFGLNHEGSPSQNETSERRSSMPIPVAKIAGRDQAPRSWLALWGTAAAHSPDIQSEVSADGVTRIQDLNPVQDQIDLEGNVGSATMASNVPESLNPDQLVEAGKSSGWAFWSRNHSAKNATGDSLRLTKADVTVAPAQDMSKHTAMDETKETGNYRKRGEFQPMESSKSANVPSTAESAGNTKVLDSDASSVTMVNATKATRLKQEAINLLLPSFEDTYRLVPRPGMLQQLSRLLQYHKSSNQSKHVHLLQEPVQIKKALAIGVHGYFPAPLLRSVLGQPTGTSMRFANGAATAIQAWTIHRGYSCEIEKVALEGEGKIAERLDVLWKLLLSWMEHIRKADFIMIACHSQGVPVTMMLISKLIAFGCVSNARIGVCAMAGVNLGPFGDYKSRWISGSAGELFDFAQADSRVSKAYETALSSALRFGVRVLYVGSIDDQLVSLESSTFGPVDHPYIFRAVFVDGRLHAPDFLSHLVGFALKLRNLGVSDHGLIRELSTPLAGSLYSGEGHSRLYDDDAVLAIQHALETTSVGDIAVQKNRNGPAASQNPYILPFAMRGLLEEDYVRTELHDEMMELVSQFETWKPSSKVLKDVKFRLEGVRFKL</sequence>
<feature type="compositionally biased region" description="Polar residues" evidence="1">
    <location>
        <begin position="233"/>
        <end position="248"/>
    </location>
</feature>
<feature type="compositionally biased region" description="Low complexity" evidence="1">
    <location>
        <begin position="20"/>
        <end position="30"/>
    </location>
</feature>
<evidence type="ECO:0000259" key="2">
    <source>
        <dbReference type="Pfam" id="PF26147"/>
    </source>
</evidence>
<gene>
    <name evidence="3" type="ORF">HETSPECPRED_000791</name>
</gene>
<feature type="region of interest" description="Disordered" evidence="1">
    <location>
        <begin position="258"/>
        <end position="279"/>
    </location>
</feature>
<feature type="region of interest" description="Disordered" evidence="1">
    <location>
        <begin position="1"/>
        <end position="86"/>
    </location>
</feature>
<name>A0A8H3J0D3_9LECA</name>
<dbReference type="Pfam" id="PF26147">
    <property type="entry name" value="AB_HYDROLASE_YMC0-YMC35"/>
    <property type="match status" value="1"/>
</dbReference>
<feature type="compositionally biased region" description="Polar residues" evidence="1">
    <location>
        <begin position="108"/>
        <end position="132"/>
    </location>
</feature>
<evidence type="ECO:0000256" key="1">
    <source>
        <dbReference type="SAM" id="MobiDB-lite"/>
    </source>
</evidence>
<dbReference type="OrthoDB" id="5598028at2759"/>
<reference evidence="3" key="1">
    <citation type="submission" date="2021-03" db="EMBL/GenBank/DDBJ databases">
        <authorList>
            <person name="Tagirdzhanova G."/>
        </authorList>
    </citation>
    <scope>NUCLEOTIDE SEQUENCE</scope>
</reference>
<feature type="region of interest" description="Disordered" evidence="1">
    <location>
        <begin position="146"/>
        <end position="203"/>
    </location>
</feature>
<protein>
    <recommendedName>
        <fullName evidence="2">YMC020W-like alpha/beta hydrolase domain-containing protein</fullName>
    </recommendedName>
</protein>
<dbReference type="EMBL" id="CAJPDS010000109">
    <property type="protein sequence ID" value="CAF9938154.1"/>
    <property type="molecule type" value="Genomic_DNA"/>
</dbReference>
<evidence type="ECO:0000313" key="4">
    <source>
        <dbReference type="Proteomes" id="UP000664521"/>
    </source>
</evidence>
<accession>A0A8H3J0D3</accession>
<feature type="region of interest" description="Disordered" evidence="1">
    <location>
        <begin position="101"/>
        <end position="132"/>
    </location>
</feature>
<proteinExistence type="predicted"/>
<dbReference type="Proteomes" id="UP000664521">
    <property type="component" value="Unassembled WGS sequence"/>
</dbReference>
<feature type="domain" description="YMC020W-like alpha/beta hydrolase" evidence="2">
    <location>
        <begin position="469"/>
        <end position="819"/>
    </location>
</feature>
<feature type="region of interest" description="Disordered" evidence="1">
    <location>
        <begin position="229"/>
        <end position="248"/>
    </location>
</feature>
<dbReference type="AlphaFoldDB" id="A0A8H3J0D3"/>
<feature type="compositionally biased region" description="Polar residues" evidence="1">
    <location>
        <begin position="421"/>
        <end position="438"/>
    </location>
</feature>
<evidence type="ECO:0000313" key="3">
    <source>
        <dbReference type="EMBL" id="CAF9938154.1"/>
    </source>
</evidence>
<keyword evidence="4" id="KW-1185">Reference proteome</keyword>
<feature type="compositionally biased region" description="Polar residues" evidence="1">
    <location>
        <begin position="146"/>
        <end position="171"/>
    </location>
</feature>
<feature type="region of interest" description="Disordered" evidence="1">
    <location>
        <begin position="409"/>
        <end position="439"/>
    </location>
</feature>
<dbReference type="InterPro" id="IPR058933">
    <property type="entry name" value="YMC020W-like_ab_hydrolase"/>
</dbReference>
<organism evidence="3 4">
    <name type="scientific">Heterodermia speciosa</name>
    <dbReference type="NCBI Taxonomy" id="116794"/>
    <lineage>
        <taxon>Eukaryota</taxon>
        <taxon>Fungi</taxon>
        <taxon>Dikarya</taxon>
        <taxon>Ascomycota</taxon>
        <taxon>Pezizomycotina</taxon>
        <taxon>Lecanoromycetes</taxon>
        <taxon>OSLEUM clade</taxon>
        <taxon>Lecanoromycetidae</taxon>
        <taxon>Caliciales</taxon>
        <taxon>Physciaceae</taxon>
        <taxon>Heterodermia</taxon>
    </lineage>
</organism>
<dbReference type="PANTHER" id="PTHR47349">
    <property type="entry name" value="CHROMOSOME 8, WHOLE GENOME SHOTGUN SEQUENCE"/>
    <property type="match status" value="1"/>
</dbReference>
<dbReference type="InterPro" id="IPR058934">
    <property type="entry name" value="YMC020W-like"/>
</dbReference>